<dbReference type="InterPro" id="IPR045584">
    <property type="entry name" value="Pilin-like"/>
</dbReference>
<keyword evidence="1" id="KW-0812">Transmembrane</keyword>
<dbReference type="Proteomes" id="UP000265938">
    <property type="component" value="Unassembled WGS sequence"/>
</dbReference>
<proteinExistence type="predicted"/>
<dbReference type="NCBIfam" id="TIGR02532">
    <property type="entry name" value="IV_pilin_GFxxxE"/>
    <property type="match status" value="1"/>
</dbReference>
<sequence>MHAANNKFAYGFTLIELIIVLSIVSLLLSVVAPISVKAVDKSAARTELLTTRNWIKSIAFQSFVESRSYQLELKDDMLYLYQTDTNQLIKTKKLESLRFDALQVKFNNNGLVSPTQIQGYFRDEPLMISLESSSK</sequence>
<accession>A0A3A3ES41</accession>
<reference evidence="2 3" key="1">
    <citation type="submission" date="2018-09" db="EMBL/GenBank/DDBJ databases">
        <title>Identification of marine bacteria producing industrial enzymes.</title>
        <authorList>
            <person name="Cheng T.H."/>
            <person name="Saidin J."/>
            <person name="Muhd D.D."/>
            <person name="Isa M.N.M."/>
            <person name="Bakar M.F.A."/>
            <person name="Ismail N."/>
        </authorList>
    </citation>
    <scope>NUCLEOTIDE SEQUENCE [LARGE SCALE GENOMIC DNA]</scope>
    <source>
        <strain evidence="2 3">MNAD 1.6</strain>
    </source>
</reference>
<evidence type="ECO:0000313" key="3">
    <source>
        <dbReference type="Proteomes" id="UP000265938"/>
    </source>
</evidence>
<organism evidence="2 3">
    <name type="scientific">Pseudoalteromonas gelatinilytica</name>
    <dbReference type="NCBI Taxonomy" id="1703256"/>
    <lineage>
        <taxon>Bacteria</taxon>
        <taxon>Pseudomonadati</taxon>
        <taxon>Pseudomonadota</taxon>
        <taxon>Gammaproteobacteria</taxon>
        <taxon>Alteromonadales</taxon>
        <taxon>Pseudoalteromonadaceae</taxon>
        <taxon>Pseudoalteromonas</taxon>
    </lineage>
</organism>
<name>A0A3A3ES41_9GAMM</name>
<dbReference type="EMBL" id="QYSE01000001">
    <property type="protein sequence ID" value="RJF38027.1"/>
    <property type="molecule type" value="Genomic_DNA"/>
</dbReference>
<feature type="transmembrane region" description="Helical" evidence="1">
    <location>
        <begin position="12"/>
        <end position="36"/>
    </location>
</feature>
<dbReference type="RefSeq" id="WP_119852601.1">
    <property type="nucleotide sequence ID" value="NZ_QYSE01000001.1"/>
</dbReference>
<comment type="caution">
    <text evidence="2">The sequence shown here is derived from an EMBL/GenBank/DDBJ whole genome shotgun (WGS) entry which is preliminary data.</text>
</comment>
<gene>
    <name evidence="2" type="ORF">D4741_08180</name>
</gene>
<keyword evidence="1" id="KW-1133">Transmembrane helix</keyword>
<dbReference type="Gene3D" id="3.30.700.10">
    <property type="entry name" value="Glycoprotein, Type 4 Pilin"/>
    <property type="match status" value="1"/>
</dbReference>
<dbReference type="InterPro" id="IPR012902">
    <property type="entry name" value="N_methyl_site"/>
</dbReference>
<dbReference type="AlphaFoldDB" id="A0A3A3ES41"/>
<dbReference type="Pfam" id="PF07963">
    <property type="entry name" value="N_methyl"/>
    <property type="match status" value="1"/>
</dbReference>
<dbReference type="SUPFAM" id="SSF54523">
    <property type="entry name" value="Pili subunits"/>
    <property type="match status" value="1"/>
</dbReference>
<evidence type="ECO:0000313" key="2">
    <source>
        <dbReference type="EMBL" id="RJF38027.1"/>
    </source>
</evidence>
<keyword evidence="1" id="KW-0472">Membrane</keyword>
<evidence type="ECO:0000256" key="1">
    <source>
        <dbReference type="SAM" id="Phobius"/>
    </source>
</evidence>
<protein>
    <submittedName>
        <fullName evidence="2">Type II secretion system protein</fullName>
    </submittedName>
</protein>